<keyword evidence="3" id="KW-1185">Reference proteome</keyword>
<gene>
    <name evidence="2" type="ORF">J0B03_09185</name>
</gene>
<dbReference type="Gene3D" id="3.30.565.10">
    <property type="entry name" value="Histidine kinase-like ATPase, C-terminal domain"/>
    <property type="match status" value="1"/>
</dbReference>
<evidence type="ECO:0000313" key="3">
    <source>
        <dbReference type="Proteomes" id="UP000663499"/>
    </source>
</evidence>
<dbReference type="GO" id="GO:0005524">
    <property type="term" value="F:ATP binding"/>
    <property type="evidence" value="ECO:0007669"/>
    <property type="project" value="UniProtKB-KW"/>
</dbReference>
<protein>
    <submittedName>
        <fullName evidence="2">ATP-binding protein</fullName>
    </submittedName>
</protein>
<dbReference type="KEGG" id="alka:J0B03_09185"/>
<keyword evidence="2" id="KW-0547">Nucleotide-binding</keyword>
<dbReference type="Proteomes" id="UP000663499">
    <property type="component" value="Chromosome"/>
</dbReference>
<evidence type="ECO:0000313" key="2">
    <source>
        <dbReference type="EMBL" id="QSX07974.1"/>
    </source>
</evidence>
<dbReference type="AlphaFoldDB" id="A0A975AHU0"/>
<organism evidence="2 3">
    <name type="scientific">Alkalibacter rhizosphaerae</name>
    <dbReference type="NCBI Taxonomy" id="2815577"/>
    <lineage>
        <taxon>Bacteria</taxon>
        <taxon>Bacillati</taxon>
        <taxon>Bacillota</taxon>
        <taxon>Clostridia</taxon>
        <taxon>Eubacteriales</taxon>
        <taxon>Eubacteriaceae</taxon>
        <taxon>Alkalibacter</taxon>
    </lineage>
</organism>
<evidence type="ECO:0000259" key="1">
    <source>
        <dbReference type="Pfam" id="PF13581"/>
    </source>
</evidence>
<sequence length="141" mass="15607">MTNIYEMEYNVNNRDFVVAGDVSRIIKRTLQRIGVDPKIVRRVAIASYEAEMNIAIHSNGGRISAKIDTDKVLVCTQDFGPGIPDIDLAMTEGWSTATAEIREMGFGAGMGLPNMKKCSDVFEIDSQVPQGTTIKMTFWLT</sequence>
<dbReference type="EMBL" id="CP071444">
    <property type="protein sequence ID" value="QSX07974.1"/>
    <property type="molecule type" value="Genomic_DNA"/>
</dbReference>
<keyword evidence="2" id="KW-0067">ATP-binding</keyword>
<dbReference type="RefSeq" id="WP_207299316.1">
    <property type="nucleotide sequence ID" value="NZ_CP071444.1"/>
</dbReference>
<dbReference type="Pfam" id="PF13581">
    <property type="entry name" value="HATPase_c_2"/>
    <property type="match status" value="1"/>
</dbReference>
<dbReference type="InterPro" id="IPR036890">
    <property type="entry name" value="HATPase_C_sf"/>
</dbReference>
<reference evidence="2" key="1">
    <citation type="submission" date="2021-03" db="EMBL/GenBank/DDBJ databases">
        <title>Alkalibacter marinus sp. nov., isolated from tidal flat sediment.</title>
        <authorList>
            <person name="Namirimu T."/>
            <person name="Yang J.-A."/>
            <person name="Yang S.-H."/>
            <person name="Kim Y.-J."/>
            <person name="Kwon K.K."/>
        </authorList>
    </citation>
    <scope>NUCLEOTIDE SEQUENCE</scope>
    <source>
        <strain evidence="2">ES005</strain>
    </source>
</reference>
<dbReference type="SUPFAM" id="SSF55874">
    <property type="entry name" value="ATPase domain of HSP90 chaperone/DNA topoisomerase II/histidine kinase"/>
    <property type="match status" value="1"/>
</dbReference>
<dbReference type="InterPro" id="IPR003594">
    <property type="entry name" value="HATPase_dom"/>
</dbReference>
<feature type="domain" description="Histidine kinase/HSP90-like ATPase" evidence="1">
    <location>
        <begin position="22"/>
        <end position="138"/>
    </location>
</feature>
<proteinExistence type="predicted"/>
<name>A0A975AHU0_9FIRM</name>
<accession>A0A975AHU0</accession>